<reference evidence="2 3" key="1">
    <citation type="submission" date="2024-03" db="EMBL/GenBank/DDBJ databases">
        <title>Human intestinal bacterial collection.</title>
        <authorList>
            <person name="Pauvert C."/>
            <person name="Hitch T.C.A."/>
            <person name="Clavel T."/>
        </authorList>
    </citation>
    <scope>NUCLEOTIDE SEQUENCE [LARGE SCALE GENOMIC DNA]</scope>
    <source>
        <strain evidence="2 3">CLA-JM-H10</strain>
    </source>
</reference>
<gene>
    <name evidence="2" type="ORF">WMO38_04870</name>
</gene>
<dbReference type="EMBL" id="JBBMES010000003">
    <property type="protein sequence ID" value="MEQ2534443.1"/>
    <property type="molecule type" value="Genomic_DNA"/>
</dbReference>
<evidence type="ECO:0000256" key="1">
    <source>
        <dbReference type="SAM" id="Phobius"/>
    </source>
</evidence>
<keyword evidence="3" id="KW-1185">Reference proteome</keyword>
<keyword evidence="1" id="KW-1133">Transmembrane helix</keyword>
<dbReference type="Proteomes" id="UP001480973">
    <property type="component" value="Unassembled WGS sequence"/>
</dbReference>
<accession>A0ABV1GLS0</accession>
<feature type="transmembrane region" description="Helical" evidence="1">
    <location>
        <begin position="83"/>
        <end position="102"/>
    </location>
</feature>
<name>A0ABV1GLS0_9FIRM</name>
<sequence length="107" mass="11624">MAAIANPPGIPAANEATEDWLVRFNISLFEIAANFSLDTFASTGPKSKTSSVAKVSARNLSRLTFTPGIYTAEVIIFSNATSFPALFCSVIVNIVKLILYVIKLQYY</sequence>
<organism evidence="2 3">
    <name type="scientific">Lachnospira intestinalis</name>
    <dbReference type="NCBI Taxonomy" id="3133158"/>
    <lineage>
        <taxon>Bacteria</taxon>
        <taxon>Bacillati</taxon>
        <taxon>Bacillota</taxon>
        <taxon>Clostridia</taxon>
        <taxon>Lachnospirales</taxon>
        <taxon>Lachnospiraceae</taxon>
        <taxon>Lachnospira</taxon>
    </lineage>
</organism>
<keyword evidence="1" id="KW-0472">Membrane</keyword>
<proteinExistence type="predicted"/>
<comment type="caution">
    <text evidence="2">The sequence shown here is derived from an EMBL/GenBank/DDBJ whole genome shotgun (WGS) entry which is preliminary data.</text>
</comment>
<protein>
    <submittedName>
        <fullName evidence="2">Uncharacterized protein</fullName>
    </submittedName>
</protein>
<keyword evidence="1" id="KW-0812">Transmembrane</keyword>
<evidence type="ECO:0000313" key="3">
    <source>
        <dbReference type="Proteomes" id="UP001480973"/>
    </source>
</evidence>
<evidence type="ECO:0000313" key="2">
    <source>
        <dbReference type="EMBL" id="MEQ2534443.1"/>
    </source>
</evidence>